<dbReference type="AlphaFoldDB" id="A0A9P0D3E8"/>
<feature type="region of interest" description="Disordered" evidence="6">
    <location>
        <begin position="20"/>
        <end position="72"/>
    </location>
</feature>
<dbReference type="Proteomes" id="UP001153636">
    <property type="component" value="Chromosome 3"/>
</dbReference>
<dbReference type="GO" id="GO:0006508">
    <property type="term" value="P:proteolysis"/>
    <property type="evidence" value="ECO:0007669"/>
    <property type="project" value="UniProtKB-KW"/>
</dbReference>
<organism evidence="8 9">
    <name type="scientific">Psylliodes chrysocephalus</name>
    <dbReference type="NCBI Taxonomy" id="3402493"/>
    <lineage>
        <taxon>Eukaryota</taxon>
        <taxon>Metazoa</taxon>
        <taxon>Ecdysozoa</taxon>
        <taxon>Arthropoda</taxon>
        <taxon>Hexapoda</taxon>
        <taxon>Insecta</taxon>
        <taxon>Pterygota</taxon>
        <taxon>Neoptera</taxon>
        <taxon>Endopterygota</taxon>
        <taxon>Coleoptera</taxon>
        <taxon>Polyphaga</taxon>
        <taxon>Cucujiformia</taxon>
        <taxon>Chrysomeloidea</taxon>
        <taxon>Chrysomelidae</taxon>
        <taxon>Galerucinae</taxon>
        <taxon>Alticini</taxon>
        <taxon>Psylliodes</taxon>
    </lineage>
</organism>
<evidence type="ECO:0000256" key="5">
    <source>
        <dbReference type="ARBA" id="ARBA00022801"/>
    </source>
</evidence>
<evidence type="ECO:0000256" key="4">
    <source>
        <dbReference type="ARBA" id="ARBA00022786"/>
    </source>
</evidence>
<keyword evidence="4" id="KW-0833">Ubl conjugation pathway</keyword>
<evidence type="ECO:0000313" key="8">
    <source>
        <dbReference type="EMBL" id="CAH1109136.1"/>
    </source>
</evidence>
<dbReference type="Gene3D" id="3.40.395.10">
    <property type="entry name" value="Adenoviral Proteinase, Chain A"/>
    <property type="match status" value="1"/>
</dbReference>
<dbReference type="PANTHER" id="PTHR46896">
    <property type="entry name" value="SENTRIN-SPECIFIC PROTEASE"/>
    <property type="match status" value="1"/>
</dbReference>
<feature type="region of interest" description="Disordered" evidence="6">
    <location>
        <begin position="427"/>
        <end position="542"/>
    </location>
</feature>
<keyword evidence="9" id="KW-1185">Reference proteome</keyword>
<protein>
    <recommendedName>
        <fullName evidence="7">Ubiquitin-like protease family profile domain-containing protein</fullName>
    </recommendedName>
</protein>
<feature type="compositionally biased region" description="Acidic residues" evidence="6">
    <location>
        <begin position="682"/>
        <end position="705"/>
    </location>
</feature>
<evidence type="ECO:0000313" key="9">
    <source>
        <dbReference type="Proteomes" id="UP001153636"/>
    </source>
</evidence>
<dbReference type="SUPFAM" id="SSF54001">
    <property type="entry name" value="Cysteine proteinases"/>
    <property type="match status" value="1"/>
</dbReference>
<dbReference type="Pfam" id="PF02902">
    <property type="entry name" value="Peptidase_C48"/>
    <property type="match status" value="1"/>
</dbReference>
<feature type="domain" description="Ubiquitin-like protease family profile" evidence="7">
    <location>
        <begin position="296"/>
        <end position="617"/>
    </location>
</feature>
<feature type="compositionally biased region" description="Polar residues" evidence="6">
    <location>
        <begin position="438"/>
        <end position="449"/>
    </location>
</feature>
<dbReference type="InterPro" id="IPR051947">
    <property type="entry name" value="Sentrin-specific_protease"/>
</dbReference>
<dbReference type="InterPro" id="IPR003653">
    <property type="entry name" value="Peptidase_C48_C"/>
</dbReference>
<dbReference type="GO" id="GO:0005634">
    <property type="term" value="C:nucleus"/>
    <property type="evidence" value="ECO:0007669"/>
    <property type="project" value="TreeGrafter"/>
</dbReference>
<dbReference type="GO" id="GO:0016926">
    <property type="term" value="P:protein desumoylation"/>
    <property type="evidence" value="ECO:0007669"/>
    <property type="project" value="TreeGrafter"/>
</dbReference>
<feature type="region of interest" description="Disordered" evidence="6">
    <location>
        <begin position="682"/>
        <end position="753"/>
    </location>
</feature>
<evidence type="ECO:0000256" key="6">
    <source>
        <dbReference type="SAM" id="MobiDB-lite"/>
    </source>
</evidence>
<feature type="compositionally biased region" description="Acidic residues" evidence="6">
    <location>
        <begin position="461"/>
        <end position="485"/>
    </location>
</feature>
<dbReference type="EMBL" id="OV651815">
    <property type="protein sequence ID" value="CAH1109136.1"/>
    <property type="molecule type" value="Genomic_DNA"/>
</dbReference>
<proteinExistence type="inferred from homology"/>
<reference evidence="8" key="1">
    <citation type="submission" date="2022-01" db="EMBL/GenBank/DDBJ databases">
        <authorList>
            <person name="King R."/>
        </authorList>
    </citation>
    <scope>NUCLEOTIDE SEQUENCE</scope>
</reference>
<dbReference type="FunFam" id="1.10.418.20:FF:000001">
    <property type="entry name" value="sentrin-specific protease 6 isoform X1"/>
    <property type="match status" value="1"/>
</dbReference>
<feature type="compositionally biased region" description="Low complexity" evidence="6">
    <location>
        <begin position="497"/>
        <end position="511"/>
    </location>
</feature>
<keyword evidence="5" id="KW-0378">Hydrolase</keyword>
<dbReference type="GO" id="GO:0070139">
    <property type="term" value="F:SUMO-specific endopeptidase activity"/>
    <property type="evidence" value="ECO:0007669"/>
    <property type="project" value="TreeGrafter"/>
</dbReference>
<sequence>MLVKNESSIKCSKIIKIHLLSTKPATSTPTPVKIPNAPSPQKKKSSRSKVSEQESVHVISSDEEEEEKPKVNDSLLQKLGSSVTISPVSKEPSTIDIQRHNSSKNNITPKVFAEKDIVKTKLKCRTIRIGSYRCVPTEEVFIETTKVVMHVPHPSKEKGIKKITIERADIVKVLASFNSSLPVVFYYLDSGLAKKVREELDMLSDSDFYFDPLSLEDEAQRRITLLPDDITEENKNMIQLIYGYPINILDELNIKEANDILIKTCPKELARNTLGFGSFTEIKQLVTYPPEGRYRITINTEDYICLGQDQFLNDVIIDFYLTYLTENLPVQQRNKIHVFSTFFYRRLTTKPLKASRKSQPSELDPTLTPAQKRHARVKKWTKNVNLFEKDFVVVPINENAHWFLAIICFPGMDGTHTWDGKPIKIEVKSRKKKKAPSATPTSTKQTVTIKQEKIAKPIPCDDAELSDKDEAEGDDSEMESDDSEEVPLSQNESLTPASTISSGTDSGSSSISGGGGTATTAATTTPLVPPSPVTRGPKEPRPPIKQPCILIFDSLSGANRCRVVATLRDYLTCEYKAKMGKERIYNKEVIKGANPKVPQQNNFTDCGLYLLQYVEQFIKVPIKDFHIPIKEIQNWFEEIVVTKKREDIANLIKSLMKELGKDTRLLPDIAFPTYNGKIVEREMEEGEEEEEEEEEEEMEEEEEESFSTPDHPSDSLISLNSSRCTMNASSDDGMKTDDEGSPMKPSSEGISSDFVTQSAVNAKPDLSEFPRQTSKDTLSILKAKRIVRHKSGEGPTLKRLKGDQE</sequence>
<keyword evidence="3" id="KW-0645">Protease</keyword>
<dbReference type="OrthoDB" id="442460at2759"/>
<keyword evidence="2" id="KW-0597">Phosphoprotein</keyword>
<evidence type="ECO:0000256" key="1">
    <source>
        <dbReference type="ARBA" id="ARBA00005234"/>
    </source>
</evidence>
<accession>A0A9P0D3E8</accession>
<evidence type="ECO:0000259" key="7">
    <source>
        <dbReference type="PROSITE" id="PS50600"/>
    </source>
</evidence>
<gene>
    <name evidence="8" type="ORF">PSYICH_LOCUS9324</name>
</gene>
<feature type="compositionally biased region" description="Polar residues" evidence="6">
    <location>
        <begin position="706"/>
        <end position="730"/>
    </location>
</feature>
<name>A0A9P0D3E8_9CUCU</name>
<dbReference type="InterPro" id="IPR038765">
    <property type="entry name" value="Papain-like_cys_pep_sf"/>
</dbReference>
<dbReference type="GO" id="GO:0005737">
    <property type="term" value="C:cytoplasm"/>
    <property type="evidence" value="ECO:0007669"/>
    <property type="project" value="TreeGrafter"/>
</dbReference>
<evidence type="ECO:0000256" key="2">
    <source>
        <dbReference type="ARBA" id="ARBA00022553"/>
    </source>
</evidence>
<dbReference type="PANTHER" id="PTHR46896:SF3">
    <property type="entry name" value="FI06413P-RELATED"/>
    <property type="match status" value="1"/>
</dbReference>
<evidence type="ECO:0000256" key="3">
    <source>
        <dbReference type="ARBA" id="ARBA00022670"/>
    </source>
</evidence>
<dbReference type="Gene3D" id="1.10.418.20">
    <property type="match status" value="1"/>
</dbReference>
<comment type="similarity">
    <text evidence="1">Belongs to the peptidase C48 family.</text>
</comment>
<dbReference type="PROSITE" id="PS50600">
    <property type="entry name" value="ULP_PROTEASE"/>
    <property type="match status" value="1"/>
</dbReference>